<accession>A0A804MG06</accession>
<name>A0A804MG06_MAIZE</name>
<reference evidence="3" key="2">
    <citation type="submission" date="2019-07" db="EMBL/GenBank/DDBJ databases">
        <authorList>
            <person name="Seetharam A."/>
            <person name="Woodhouse M."/>
            <person name="Cannon E."/>
        </authorList>
    </citation>
    <scope>NUCLEOTIDE SEQUENCE [LARGE SCALE GENOMIC DNA]</scope>
    <source>
        <strain evidence="3">cv. B73</strain>
    </source>
</reference>
<reference evidence="3" key="3">
    <citation type="submission" date="2021-05" db="UniProtKB">
        <authorList>
            <consortium name="EnsemblPlants"/>
        </authorList>
    </citation>
    <scope>IDENTIFICATION</scope>
    <source>
        <strain evidence="3">cv. B73</strain>
    </source>
</reference>
<evidence type="ECO:0000256" key="1">
    <source>
        <dbReference type="SAM" id="MobiDB-lite"/>
    </source>
</evidence>
<dbReference type="Gramene" id="Zm00001eb082670_T003">
    <property type="protein sequence ID" value="Zm00001eb082670_P003"/>
    <property type="gene ID" value="Zm00001eb082670"/>
</dbReference>
<dbReference type="PANTHER" id="PTHR36003">
    <property type="entry name" value="TONB-DEPENDENT HEME RECEPTOR A"/>
    <property type="match status" value="1"/>
</dbReference>
<evidence type="ECO:0008006" key="6">
    <source>
        <dbReference type="Google" id="ProtNLM"/>
    </source>
</evidence>
<feature type="transmembrane region" description="Helical" evidence="2">
    <location>
        <begin position="121"/>
        <end position="141"/>
    </location>
</feature>
<reference evidence="4" key="1">
    <citation type="submission" date="2015-12" db="EMBL/GenBank/DDBJ databases">
        <title>Update maize B73 reference genome by single molecule sequencing technologies.</title>
        <authorList>
            <consortium name="Maize Genome Sequencing Project"/>
            <person name="Ware D."/>
        </authorList>
    </citation>
    <scope>NUCLEOTIDE SEQUENCE [LARGE SCALE GENOMIC DNA]</scope>
    <source>
        <strain evidence="4">cv. B73</strain>
    </source>
</reference>
<evidence type="ECO:0000256" key="2">
    <source>
        <dbReference type="SAM" id="Phobius"/>
    </source>
</evidence>
<keyword evidence="2" id="KW-1133">Transmembrane helix</keyword>
<evidence type="ECO:0007829" key="5">
    <source>
        <dbReference type="PeptideAtlas" id="A0A804MG06"/>
    </source>
</evidence>
<dbReference type="Proteomes" id="UP000007305">
    <property type="component" value="Chromosome 2"/>
</dbReference>
<dbReference type="PANTHER" id="PTHR36003:SF5">
    <property type="entry name" value="TONB-DEPENDENT HEME RECEPTOR A"/>
    <property type="match status" value="1"/>
</dbReference>
<evidence type="ECO:0000313" key="4">
    <source>
        <dbReference type="Proteomes" id="UP000007305"/>
    </source>
</evidence>
<dbReference type="EnsemblPlants" id="Zm00001eb082670_T002">
    <property type="protein sequence ID" value="Zm00001eb082670_P002"/>
    <property type="gene ID" value="Zm00001eb082670"/>
</dbReference>
<keyword evidence="2" id="KW-0472">Membrane</keyword>
<keyword evidence="5" id="KW-1267">Proteomics identification</keyword>
<proteinExistence type="evidence at protein level"/>
<dbReference type="Gramene" id="Zm00001eb082670_T001">
    <property type="protein sequence ID" value="Zm00001eb082670_P001"/>
    <property type="gene ID" value="Zm00001eb082670"/>
</dbReference>
<dbReference type="AlphaFoldDB" id="A0A804MG06"/>
<dbReference type="EnsemblPlants" id="Zm00001eb082670_T001">
    <property type="protein sequence ID" value="Zm00001eb082670_P001"/>
    <property type="gene ID" value="Zm00001eb082670"/>
</dbReference>
<sequence length="150" mass="16099">MVYWRNPQMIMAKLTMLIVEGPTATNHTESPSRPPGHHHTTPHHTTGGGGDPVENTKAMATALNRGLRLLAAGAEASKPASRGFHATGVKRMGGHGHDEPYYIHAKHMYNLHRMKHQGLKVTLSVLGAVGIGVGVPVYAVIFQQKKTASG</sequence>
<dbReference type="Gramene" id="Zm00001eb082670_T002">
    <property type="protein sequence ID" value="Zm00001eb082670_P002"/>
    <property type="gene ID" value="Zm00001eb082670"/>
</dbReference>
<keyword evidence="2" id="KW-0812">Transmembrane</keyword>
<dbReference type="FunCoup" id="A0A804MG06">
    <property type="interactions" value="1435"/>
</dbReference>
<organism evidence="3 4">
    <name type="scientific">Zea mays</name>
    <name type="common">Maize</name>
    <dbReference type="NCBI Taxonomy" id="4577"/>
    <lineage>
        <taxon>Eukaryota</taxon>
        <taxon>Viridiplantae</taxon>
        <taxon>Streptophyta</taxon>
        <taxon>Embryophyta</taxon>
        <taxon>Tracheophyta</taxon>
        <taxon>Spermatophyta</taxon>
        <taxon>Magnoliopsida</taxon>
        <taxon>Liliopsida</taxon>
        <taxon>Poales</taxon>
        <taxon>Poaceae</taxon>
        <taxon>PACMAD clade</taxon>
        <taxon>Panicoideae</taxon>
        <taxon>Andropogonodae</taxon>
        <taxon>Andropogoneae</taxon>
        <taxon>Tripsacinae</taxon>
        <taxon>Zea</taxon>
    </lineage>
</organism>
<evidence type="ECO:0000313" key="3">
    <source>
        <dbReference type="EnsemblPlants" id="Zm00001eb082670_P002"/>
    </source>
</evidence>
<protein>
    <recommendedName>
        <fullName evidence="6">SLL1 protein</fullName>
    </recommendedName>
</protein>
<dbReference type="EnsemblPlants" id="Zm00001eb082670_T003">
    <property type="protein sequence ID" value="Zm00001eb082670_P003"/>
    <property type="gene ID" value="Zm00001eb082670"/>
</dbReference>
<feature type="region of interest" description="Disordered" evidence="1">
    <location>
        <begin position="24"/>
        <end position="54"/>
    </location>
</feature>
<keyword evidence="4" id="KW-1185">Reference proteome</keyword>